<dbReference type="SMART" id="SM00345">
    <property type="entry name" value="HTH_GNTR"/>
    <property type="match status" value="1"/>
</dbReference>
<dbReference type="Pfam" id="PF00392">
    <property type="entry name" value="GntR"/>
    <property type="match status" value="1"/>
</dbReference>
<dbReference type="PANTHER" id="PTHR44846">
    <property type="entry name" value="MANNOSYL-D-GLYCERATE TRANSPORT/METABOLISM SYSTEM REPRESSOR MNGR-RELATED"/>
    <property type="match status" value="1"/>
</dbReference>
<sequence>MTREPVKPFEPDRGGPGYLFAKVADHIEARIRCGELSPDGRLAGERALAEEYGVSLGTARRAVAELRERGLVVVLPAKGTYVVPAGGVGQGPLFA</sequence>
<evidence type="ECO:0000256" key="1">
    <source>
        <dbReference type="ARBA" id="ARBA00023015"/>
    </source>
</evidence>
<dbReference type="InterPro" id="IPR036388">
    <property type="entry name" value="WH-like_DNA-bd_sf"/>
</dbReference>
<dbReference type="GO" id="GO:0003700">
    <property type="term" value="F:DNA-binding transcription factor activity"/>
    <property type="evidence" value="ECO:0007669"/>
    <property type="project" value="InterPro"/>
</dbReference>
<keyword evidence="1" id="KW-0805">Transcription regulation</keyword>
<dbReference type="InterPro" id="IPR000524">
    <property type="entry name" value="Tscrpt_reg_HTH_GntR"/>
</dbReference>
<evidence type="ECO:0000256" key="2">
    <source>
        <dbReference type="ARBA" id="ARBA00023125"/>
    </source>
</evidence>
<gene>
    <name evidence="5" type="ORF">F7O44_17520</name>
</gene>
<dbReference type="EMBL" id="WLZY01000006">
    <property type="protein sequence ID" value="NDL58872.1"/>
    <property type="molecule type" value="Genomic_DNA"/>
</dbReference>
<feature type="domain" description="HTH gntR-type" evidence="4">
    <location>
        <begin position="17"/>
        <end position="85"/>
    </location>
</feature>
<accession>A0A7K3M7G0</accession>
<keyword evidence="3" id="KW-0804">Transcription</keyword>
<keyword evidence="6" id="KW-1185">Reference proteome</keyword>
<dbReference type="AlphaFoldDB" id="A0A7K3M7G0"/>
<evidence type="ECO:0000256" key="3">
    <source>
        <dbReference type="ARBA" id="ARBA00023163"/>
    </source>
</evidence>
<keyword evidence="2" id="KW-0238">DNA-binding</keyword>
<comment type="caution">
    <text evidence="5">The sequence shown here is derived from an EMBL/GenBank/DDBJ whole genome shotgun (WGS) entry which is preliminary data.</text>
</comment>
<evidence type="ECO:0000313" key="5">
    <source>
        <dbReference type="EMBL" id="NDL58872.1"/>
    </source>
</evidence>
<dbReference type="InterPro" id="IPR050679">
    <property type="entry name" value="Bact_HTH_transcr_reg"/>
</dbReference>
<dbReference type="PROSITE" id="PS50949">
    <property type="entry name" value="HTH_GNTR"/>
    <property type="match status" value="1"/>
</dbReference>
<dbReference type="CDD" id="cd07377">
    <property type="entry name" value="WHTH_GntR"/>
    <property type="match status" value="1"/>
</dbReference>
<protein>
    <submittedName>
        <fullName evidence="5">GntR family transcriptional regulator</fullName>
    </submittedName>
</protein>
<name>A0A7K3M7G0_9ACTN</name>
<dbReference type="GO" id="GO:0045892">
    <property type="term" value="P:negative regulation of DNA-templated transcription"/>
    <property type="evidence" value="ECO:0007669"/>
    <property type="project" value="TreeGrafter"/>
</dbReference>
<dbReference type="InterPro" id="IPR036390">
    <property type="entry name" value="WH_DNA-bd_sf"/>
</dbReference>
<evidence type="ECO:0000313" key="6">
    <source>
        <dbReference type="Proteomes" id="UP000460435"/>
    </source>
</evidence>
<dbReference type="GO" id="GO:0003677">
    <property type="term" value="F:DNA binding"/>
    <property type="evidence" value="ECO:0007669"/>
    <property type="project" value="UniProtKB-KW"/>
</dbReference>
<dbReference type="Gene3D" id="1.10.10.10">
    <property type="entry name" value="Winged helix-like DNA-binding domain superfamily/Winged helix DNA-binding domain"/>
    <property type="match status" value="1"/>
</dbReference>
<reference evidence="5 6" key="1">
    <citation type="submission" date="2019-11" db="EMBL/GenBank/DDBJ databases">
        <authorList>
            <person name="Li X.-J."/>
            <person name="Feng X.-M."/>
        </authorList>
    </citation>
    <scope>NUCLEOTIDE SEQUENCE [LARGE SCALE GENOMIC DNA]</scope>
    <source>
        <strain evidence="5 6">XMNu-373</strain>
    </source>
</reference>
<dbReference type="SUPFAM" id="SSF46785">
    <property type="entry name" value="Winged helix' DNA-binding domain"/>
    <property type="match status" value="1"/>
</dbReference>
<proteinExistence type="predicted"/>
<dbReference type="PANTHER" id="PTHR44846:SF1">
    <property type="entry name" value="MANNOSYL-D-GLYCERATE TRANSPORT_METABOLISM SYSTEM REPRESSOR MNGR-RELATED"/>
    <property type="match status" value="1"/>
</dbReference>
<organism evidence="5 6">
    <name type="scientific">Phytoactinopolyspora mesophila</name>
    <dbReference type="NCBI Taxonomy" id="2650750"/>
    <lineage>
        <taxon>Bacteria</taxon>
        <taxon>Bacillati</taxon>
        <taxon>Actinomycetota</taxon>
        <taxon>Actinomycetes</taxon>
        <taxon>Jiangellales</taxon>
        <taxon>Jiangellaceae</taxon>
        <taxon>Phytoactinopolyspora</taxon>
    </lineage>
</organism>
<dbReference type="RefSeq" id="WP_162451587.1">
    <property type="nucleotide sequence ID" value="NZ_WLZY01000006.1"/>
</dbReference>
<dbReference type="Proteomes" id="UP000460435">
    <property type="component" value="Unassembled WGS sequence"/>
</dbReference>
<evidence type="ECO:0000259" key="4">
    <source>
        <dbReference type="PROSITE" id="PS50949"/>
    </source>
</evidence>